<dbReference type="InterPro" id="IPR036249">
    <property type="entry name" value="Thioredoxin-like_sf"/>
</dbReference>
<dbReference type="PROSITE" id="PS51352">
    <property type="entry name" value="THIOREDOXIN_2"/>
    <property type="match status" value="1"/>
</dbReference>
<sequence>MSFPSASGRTLADLRADAPVGLVLAPSVSVLQQGGNRFGFALFDAARRQVAEAPVALYVSRGDGSGLRGPYTAHSESLAVRPQFRSATTANDAAAAKSVYVADLSFPKPGRYRVTALIRLDGRDVSTEALTVVVTQPEDPRLPPSVGQLAPKVSTPTLTDVAGDAARISTRVPVAPELLKTDLADVYGRKPVALLFATPALCQSRVCGPVVDILEQVRAEQTSGDVAFITTEIYRQNRVDMGLRSQPAAYRIPTEPWLFLLDRDGRVAERLEGAFSAHELRSALARLRAQG</sequence>
<reference evidence="2" key="1">
    <citation type="submission" date="2020-05" db="EMBL/GenBank/DDBJ databases">
        <authorList>
            <person name="Chiriac C."/>
            <person name="Salcher M."/>
            <person name="Ghai R."/>
            <person name="Kavagutti S V."/>
        </authorList>
    </citation>
    <scope>NUCLEOTIDE SEQUENCE</scope>
</reference>
<organism evidence="2">
    <name type="scientific">freshwater metagenome</name>
    <dbReference type="NCBI Taxonomy" id="449393"/>
    <lineage>
        <taxon>unclassified sequences</taxon>
        <taxon>metagenomes</taxon>
        <taxon>ecological metagenomes</taxon>
    </lineage>
</organism>
<feature type="domain" description="Thioredoxin" evidence="1">
    <location>
        <begin position="144"/>
        <end position="289"/>
    </location>
</feature>
<evidence type="ECO:0000313" key="2">
    <source>
        <dbReference type="EMBL" id="CAB4923172.1"/>
    </source>
</evidence>
<dbReference type="SUPFAM" id="SSF52833">
    <property type="entry name" value="Thioredoxin-like"/>
    <property type="match status" value="1"/>
</dbReference>
<evidence type="ECO:0000259" key="1">
    <source>
        <dbReference type="PROSITE" id="PS51352"/>
    </source>
</evidence>
<gene>
    <name evidence="2" type="ORF">UFOPK3674_00672</name>
</gene>
<name>A0A6J7HU24_9ZZZZ</name>
<protein>
    <submittedName>
        <fullName evidence="2">Unannotated protein</fullName>
    </submittedName>
</protein>
<dbReference type="AlphaFoldDB" id="A0A6J7HU24"/>
<dbReference type="EMBL" id="CAFBMX010000003">
    <property type="protein sequence ID" value="CAB4923172.1"/>
    <property type="molecule type" value="Genomic_DNA"/>
</dbReference>
<accession>A0A6J7HU24</accession>
<proteinExistence type="predicted"/>
<dbReference type="InterPro" id="IPR013766">
    <property type="entry name" value="Thioredoxin_domain"/>
</dbReference>